<dbReference type="EMBL" id="JADIKG010000011">
    <property type="protein sequence ID" value="MFK2872746.1"/>
    <property type="molecule type" value="Genomic_DNA"/>
</dbReference>
<dbReference type="InterPro" id="IPR036291">
    <property type="entry name" value="NAD(P)-bd_dom_sf"/>
</dbReference>
<dbReference type="SUPFAM" id="SSF51735">
    <property type="entry name" value="NAD(P)-binding Rossmann-fold domains"/>
    <property type="match status" value="1"/>
</dbReference>
<evidence type="ECO:0000313" key="2">
    <source>
        <dbReference type="EMBL" id="MFK2872746.1"/>
    </source>
</evidence>
<dbReference type="RefSeq" id="WP_284398983.1">
    <property type="nucleotide sequence ID" value="NZ_BSNQ01000003.1"/>
</dbReference>
<evidence type="ECO:0000313" key="3">
    <source>
        <dbReference type="Proteomes" id="UP001620405"/>
    </source>
</evidence>
<accession>A0ABW8IV20</accession>
<reference evidence="2 3" key="1">
    <citation type="submission" date="2020-10" db="EMBL/GenBank/DDBJ databases">
        <title>Phylogeny of dyella-like bacteria.</title>
        <authorList>
            <person name="Fu J."/>
        </authorList>
    </citation>
    <scope>NUCLEOTIDE SEQUENCE [LARGE SCALE GENOMIC DNA]</scope>
    <source>
        <strain evidence="2 3">DHOB07</strain>
    </source>
</reference>
<dbReference type="PANTHER" id="PTHR12126:SF11">
    <property type="entry name" value="NADH DEHYDROGENASE [UBIQUINONE] 1 ALPHA SUBCOMPLEX SUBUNIT 9, MITOCHONDRIAL"/>
    <property type="match status" value="1"/>
</dbReference>
<sequence>MTVLVFGGSGQIGHYLLPLLAARDETVVALSRVPRPSTPGVTWVTGGLPDSVPAVDGISAIFSFGPLQPFADWLGGAKLPHAPRVVATSSMSAESKRTSEVPAERELSQQLRDGENALAAACARHGSEWTVLRPTLIYGAGLDKSLTPIAQRAMRTRVFPLPAGRGIRQPVHAQDLAFAALAALDTPASAMKILPMGGGERLPVSDMFARVRRSLPVDTLPLPLPGWSLRLARHGVPRLRGPLSRLEADLIADNTDVIRLLGVNPRPFRPDADCWQPSA</sequence>
<gene>
    <name evidence="2" type="ORF">ISP13_04315</name>
</gene>
<proteinExistence type="predicted"/>
<dbReference type="PANTHER" id="PTHR12126">
    <property type="entry name" value="NADH-UBIQUINONE OXIDOREDUCTASE 39 KDA SUBUNIT-RELATED"/>
    <property type="match status" value="1"/>
</dbReference>
<name>A0ABW8IV20_9GAMM</name>
<dbReference type="Proteomes" id="UP001620405">
    <property type="component" value="Unassembled WGS sequence"/>
</dbReference>
<keyword evidence="3" id="KW-1185">Reference proteome</keyword>
<feature type="domain" description="NAD(P)-binding" evidence="1">
    <location>
        <begin position="7"/>
        <end position="137"/>
    </location>
</feature>
<comment type="caution">
    <text evidence="2">The sequence shown here is derived from an EMBL/GenBank/DDBJ whole genome shotgun (WGS) entry which is preliminary data.</text>
</comment>
<dbReference type="Gene3D" id="3.40.50.720">
    <property type="entry name" value="NAD(P)-binding Rossmann-like Domain"/>
    <property type="match status" value="1"/>
</dbReference>
<protein>
    <submittedName>
        <fullName evidence="2">NAD(P)H-binding protein</fullName>
    </submittedName>
</protein>
<dbReference type="InterPro" id="IPR051207">
    <property type="entry name" value="ComplexI_NDUFA9_subunit"/>
</dbReference>
<organism evidence="2 3">
    <name type="scientific">Dyella lipolytica</name>
    <dbReference type="NCBI Taxonomy" id="1867835"/>
    <lineage>
        <taxon>Bacteria</taxon>
        <taxon>Pseudomonadati</taxon>
        <taxon>Pseudomonadota</taxon>
        <taxon>Gammaproteobacteria</taxon>
        <taxon>Lysobacterales</taxon>
        <taxon>Rhodanobacteraceae</taxon>
        <taxon>Dyella</taxon>
    </lineage>
</organism>
<dbReference type="InterPro" id="IPR016040">
    <property type="entry name" value="NAD(P)-bd_dom"/>
</dbReference>
<evidence type="ECO:0000259" key="1">
    <source>
        <dbReference type="Pfam" id="PF13460"/>
    </source>
</evidence>
<dbReference type="Pfam" id="PF13460">
    <property type="entry name" value="NAD_binding_10"/>
    <property type="match status" value="1"/>
</dbReference>